<sequence>MPHSFYHAQDMDDSLSPLDLPSAFGFFEADFDNEIAAHMFNEYINEECLDEDYGMNFSDWPGQCLPNSFSRWDPSPAASTPSIQPTFMTNDTFMLIHSPMIINRPMAIDAPVANDTSSTESSNATPSLSSYEPKSSPMTPPTRSPRTPKDKPGPGSTPPAIVTDPSTAFPELAAELVPITYNMPMYHHMYGRPLYQHMSPQFIPAGPANAPNCMPMPQNYPAHVMTVSFGPMGPIFRRYPTYQAGATPLPQYALPPGFQPAVQPEFQPEDHNTPQPEPLSNERAFEFVEPTVPGNAFAANPDNHGRFEYDHAGNRKYLNAPKAKRPCVN</sequence>
<reference evidence="2" key="2">
    <citation type="journal article" date="2023" name="IMA Fungus">
        <title>Comparative genomic study of the Penicillium genus elucidates a diverse pangenome and 15 lateral gene transfer events.</title>
        <authorList>
            <person name="Petersen C."/>
            <person name="Sorensen T."/>
            <person name="Nielsen M.R."/>
            <person name="Sondergaard T.E."/>
            <person name="Sorensen J.L."/>
            <person name="Fitzpatrick D.A."/>
            <person name="Frisvad J.C."/>
            <person name="Nielsen K.L."/>
        </authorList>
    </citation>
    <scope>NUCLEOTIDE SEQUENCE</scope>
    <source>
        <strain evidence="2">IBT 21472</strain>
    </source>
</reference>
<proteinExistence type="predicted"/>
<dbReference type="Proteomes" id="UP001147746">
    <property type="component" value="Unassembled WGS sequence"/>
</dbReference>
<dbReference type="OrthoDB" id="4498187at2759"/>
<name>A0A9W9Q4M8_9EURO</name>
<organism evidence="2 3">
    <name type="scientific">Penicillium atrosanguineum</name>
    <dbReference type="NCBI Taxonomy" id="1132637"/>
    <lineage>
        <taxon>Eukaryota</taxon>
        <taxon>Fungi</taxon>
        <taxon>Dikarya</taxon>
        <taxon>Ascomycota</taxon>
        <taxon>Pezizomycotina</taxon>
        <taxon>Eurotiomycetes</taxon>
        <taxon>Eurotiomycetidae</taxon>
        <taxon>Eurotiales</taxon>
        <taxon>Aspergillaceae</taxon>
        <taxon>Penicillium</taxon>
    </lineage>
</organism>
<evidence type="ECO:0000313" key="2">
    <source>
        <dbReference type="EMBL" id="KAJ5324505.1"/>
    </source>
</evidence>
<evidence type="ECO:0000313" key="3">
    <source>
        <dbReference type="Proteomes" id="UP001147746"/>
    </source>
</evidence>
<dbReference type="AlphaFoldDB" id="A0A9W9Q4M8"/>
<feature type="region of interest" description="Disordered" evidence="1">
    <location>
        <begin position="112"/>
        <end position="165"/>
    </location>
</feature>
<comment type="caution">
    <text evidence="2">The sequence shown here is derived from an EMBL/GenBank/DDBJ whole genome shotgun (WGS) entry which is preliminary data.</text>
</comment>
<dbReference type="EMBL" id="JAPZBO010000002">
    <property type="protein sequence ID" value="KAJ5324505.1"/>
    <property type="molecule type" value="Genomic_DNA"/>
</dbReference>
<gene>
    <name evidence="2" type="ORF">N7476_003105</name>
</gene>
<keyword evidence="3" id="KW-1185">Reference proteome</keyword>
<protein>
    <submittedName>
        <fullName evidence="2">Uncharacterized protein</fullName>
    </submittedName>
</protein>
<reference evidence="2" key="1">
    <citation type="submission" date="2022-12" db="EMBL/GenBank/DDBJ databases">
        <authorList>
            <person name="Petersen C."/>
        </authorList>
    </citation>
    <scope>NUCLEOTIDE SEQUENCE</scope>
    <source>
        <strain evidence="2">IBT 21472</strain>
    </source>
</reference>
<feature type="compositionally biased region" description="Polar residues" evidence="1">
    <location>
        <begin position="114"/>
        <end position="132"/>
    </location>
</feature>
<evidence type="ECO:0000256" key="1">
    <source>
        <dbReference type="SAM" id="MobiDB-lite"/>
    </source>
</evidence>
<accession>A0A9W9Q4M8</accession>